<comment type="caution">
    <text evidence="2">The sequence shown here is derived from an EMBL/GenBank/DDBJ whole genome shotgun (WGS) entry which is preliminary data.</text>
</comment>
<dbReference type="EMBL" id="NEXE01000011">
    <property type="protein sequence ID" value="PSN92071.1"/>
    <property type="molecule type" value="Genomic_DNA"/>
</dbReference>
<gene>
    <name evidence="2" type="ORF">B9Q03_02380</name>
</gene>
<dbReference type="AlphaFoldDB" id="A0A2R6B095"/>
<evidence type="ECO:0000256" key="1">
    <source>
        <dbReference type="SAM" id="Coils"/>
    </source>
</evidence>
<evidence type="ECO:0000313" key="2">
    <source>
        <dbReference type="EMBL" id="PSN92071.1"/>
    </source>
</evidence>
<dbReference type="Gene3D" id="1.10.287.510">
    <property type="entry name" value="Helix hairpin bin"/>
    <property type="match status" value="1"/>
</dbReference>
<organism evidence="2 3">
    <name type="scientific">Candidatus Marsarchaeota G2 archaeon OSP_D</name>
    <dbReference type="NCBI Taxonomy" id="1978157"/>
    <lineage>
        <taxon>Archaea</taxon>
        <taxon>Candidatus Marsarchaeota</taxon>
        <taxon>Candidatus Marsarchaeota group 2</taxon>
    </lineage>
</organism>
<dbReference type="Proteomes" id="UP000240322">
    <property type="component" value="Unassembled WGS sequence"/>
</dbReference>
<accession>A0A2R6B095</accession>
<feature type="coiled-coil region" evidence="1">
    <location>
        <begin position="1"/>
        <end position="38"/>
    </location>
</feature>
<proteinExistence type="predicted"/>
<keyword evidence="1" id="KW-0175">Coiled coil</keyword>
<protein>
    <submittedName>
        <fullName evidence="2">Uncharacterized protein</fullName>
    </submittedName>
</protein>
<reference evidence="2 3" key="1">
    <citation type="submission" date="2017-04" db="EMBL/GenBank/DDBJ databases">
        <title>Novel microbial lineages endemic to geothermal iron-oxide mats fill important gaps in the evolutionary history of Archaea.</title>
        <authorList>
            <person name="Jay Z.J."/>
            <person name="Beam J.P."/>
            <person name="Dlakic M."/>
            <person name="Rusch D.B."/>
            <person name="Kozubal M.A."/>
            <person name="Inskeep W.P."/>
        </authorList>
    </citation>
    <scope>NUCLEOTIDE SEQUENCE [LARGE SCALE GENOMIC DNA]</scope>
    <source>
        <strain evidence="2">OSP_D</strain>
    </source>
</reference>
<sequence>MNNDEHVKKRLEDLRAELKQVGSEITKLRREQRECKRNLDVVVSSAYCPVCLQPLSLEYKYEYSDKMAAIFRGIEKRIALAVEKQASLEQEIRNLEEALGGVGGG</sequence>
<name>A0A2R6B095_9ARCH</name>
<evidence type="ECO:0000313" key="3">
    <source>
        <dbReference type="Proteomes" id="UP000240322"/>
    </source>
</evidence>
<dbReference type="SUPFAM" id="SSF75712">
    <property type="entry name" value="Rad50 coiled-coil Zn hook"/>
    <property type="match status" value="1"/>
</dbReference>